<protein>
    <recommendedName>
        <fullName evidence="1">tRNA (guanine(37)-N(1))-methyltransferase</fullName>
        <ecNumber evidence="1">2.1.1.228</ecNumber>
    </recommendedName>
    <alternativeName>
        <fullName evidence="7">M1G-methyltransferase</fullName>
    </alternativeName>
    <alternativeName>
        <fullName evidence="8">tRNA [GM37] methyltransferase</fullName>
    </alternativeName>
</protein>
<dbReference type="PANTHER" id="PTHR23245:SF36">
    <property type="entry name" value="TRNA (GUANINE(37)-N1)-METHYLTRANSFERASE"/>
    <property type="match status" value="1"/>
</dbReference>
<dbReference type="Gene3D" id="3.30.300.110">
    <property type="entry name" value="Met-10+ protein-like domains"/>
    <property type="match status" value="1"/>
</dbReference>
<evidence type="ECO:0000256" key="7">
    <source>
        <dbReference type="ARBA" id="ARBA00029736"/>
    </source>
</evidence>
<keyword evidence="2" id="KW-0963">Cytoplasm</keyword>
<evidence type="ECO:0000313" key="11">
    <source>
        <dbReference type="EMBL" id="MBS3061973.1"/>
    </source>
</evidence>
<dbReference type="Proteomes" id="UP000675968">
    <property type="component" value="Unassembled WGS sequence"/>
</dbReference>
<dbReference type="InterPro" id="IPR030382">
    <property type="entry name" value="MeTrfase_TRM5/TYW2"/>
</dbReference>
<sequence length="293" mass="32370">MARLVEIKKGSRPQSLKERLKGILTPKEFEYLVSSFDSLGNVAIIEIPDELVKKEKKIGQALLETNPRFETIAKKAGAHKGRFRAEPLKVIAGKKRLLATYRESGCVFQIHLGKVFFSPRLGTERLRISKLIQAGETIGTLFAGVGPFPIVFAKNSLMKKAVAIELNPIAVKDMEFNIAANKVGEKVVPVLGDVNRIVPKKFKGAFDRITMPMPRGSEDFLDAALFGANPAGCVIHFYAFAPASDPFSALEKLITKKAKEHGFSVVFLEKKKVRSFSKEILQAVIDFSVKAQK</sequence>
<evidence type="ECO:0000256" key="9">
    <source>
        <dbReference type="ARBA" id="ARBA00047783"/>
    </source>
</evidence>
<reference evidence="11" key="1">
    <citation type="submission" date="2021-03" db="EMBL/GenBank/DDBJ databases">
        <authorList>
            <person name="Jaffe A."/>
        </authorList>
    </citation>
    <scope>NUCLEOTIDE SEQUENCE</scope>
    <source>
        <strain evidence="11">RIFCSPLOWO2_01_FULL_AR10_48_17</strain>
    </source>
</reference>
<dbReference type="EMBL" id="JAGVWC010000011">
    <property type="protein sequence ID" value="MBS3061973.1"/>
    <property type="molecule type" value="Genomic_DNA"/>
</dbReference>
<keyword evidence="6" id="KW-0819">tRNA processing</keyword>
<keyword evidence="5" id="KW-0949">S-adenosyl-L-methionine</keyword>
<dbReference type="PROSITE" id="PS51684">
    <property type="entry name" value="SAM_MT_TRM5_TYW2"/>
    <property type="match status" value="1"/>
</dbReference>
<dbReference type="Pfam" id="PF02475">
    <property type="entry name" value="TRM5-TYW2_MTfase"/>
    <property type="match status" value="1"/>
</dbReference>
<keyword evidence="3" id="KW-0489">Methyltransferase</keyword>
<name>A0A8T4L3R0_9ARCH</name>
<dbReference type="SUPFAM" id="SSF53335">
    <property type="entry name" value="S-adenosyl-L-methionine-dependent methyltransferases"/>
    <property type="match status" value="1"/>
</dbReference>
<dbReference type="InterPro" id="IPR056743">
    <property type="entry name" value="TRM5-TYW2-like_MTfase"/>
</dbReference>
<dbReference type="Pfam" id="PF25133">
    <property type="entry name" value="TYW2_N_2"/>
    <property type="match status" value="1"/>
</dbReference>
<feature type="domain" description="SAM-dependent methyltransferase TRM5/TYW2-type" evidence="10">
    <location>
        <begin position="36"/>
        <end position="291"/>
    </location>
</feature>
<evidence type="ECO:0000256" key="1">
    <source>
        <dbReference type="ARBA" id="ARBA00012807"/>
    </source>
</evidence>
<reference evidence="11" key="2">
    <citation type="submission" date="2021-05" db="EMBL/GenBank/DDBJ databases">
        <title>Protein family content uncovers lineage relationships and bacterial pathway maintenance mechanisms in DPANN archaea.</title>
        <authorList>
            <person name="Castelle C.J."/>
            <person name="Meheust R."/>
            <person name="Jaffe A.L."/>
            <person name="Seitz K."/>
            <person name="Gong X."/>
            <person name="Baker B.J."/>
            <person name="Banfield J.F."/>
        </authorList>
    </citation>
    <scope>NUCLEOTIDE SEQUENCE</scope>
    <source>
        <strain evidence="11">RIFCSPLOWO2_01_FULL_AR10_48_17</strain>
    </source>
</reference>
<dbReference type="GO" id="GO:0002939">
    <property type="term" value="P:tRNA N1-guanine methylation"/>
    <property type="evidence" value="ECO:0007669"/>
    <property type="project" value="TreeGrafter"/>
</dbReference>
<dbReference type="EC" id="2.1.1.228" evidence="1"/>
<evidence type="ECO:0000256" key="8">
    <source>
        <dbReference type="ARBA" id="ARBA00033392"/>
    </source>
</evidence>
<dbReference type="GO" id="GO:0005737">
    <property type="term" value="C:cytoplasm"/>
    <property type="evidence" value="ECO:0007669"/>
    <property type="project" value="TreeGrafter"/>
</dbReference>
<keyword evidence="4" id="KW-0808">Transferase</keyword>
<organism evidence="11 12">
    <name type="scientific">Candidatus Iainarchaeum sp</name>
    <dbReference type="NCBI Taxonomy" id="3101447"/>
    <lineage>
        <taxon>Archaea</taxon>
        <taxon>Candidatus Iainarchaeota</taxon>
        <taxon>Candidatus Iainarchaeia</taxon>
        <taxon>Candidatus Iainarchaeales</taxon>
        <taxon>Candidatus Iainarchaeaceae</taxon>
        <taxon>Candidatus Iainarchaeum</taxon>
    </lineage>
</organism>
<dbReference type="GO" id="GO:0052906">
    <property type="term" value="F:tRNA (guanine(37)-N1)-methyltransferase activity"/>
    <property type="evidence" value="ECO:0007669"/>
    <property type="project" value="UniProtKB-EC"/>
</dbReference>
<comment type="caution">
    <text evidence="11">The sequence shown here is derived from an EMBL/GenBank/DDBJ whole genome shotgun (WGS) entry which is preliminary data.</text>
</comment>
<proteinExistence type="predicted"/>
<evidence type="ECO:0000256" key="3">
    <source>
        <dbReference type="ARBA" id="ARBA00022603"/>
    </source>
</evidence>
<accession>A0A8T4L3R0</accession>
<comment type="catalytic activity">
    <reaction evidence="9">
        <text>guanosine(37) in tRNA + S-adenosyl-L-methionine = N(1)-methylguanosine(37) in tRNA + S-adenosyl-L-homocysteine + H(+)</text>
        <dbReference type="Rhea" id="RHEA:36899"/>
        <dbReference type="Rhea" id="RHEA-COMP:10145"/>
        <dbReference type="Rhea" id="RHEA-COMP:10147"/>
        <dbReference type="ChEBI" id="CHEBI:15378"/>
        <dbReference type="ChEBI" id="CHEBI:57856"/>
        <dbReference type="ChEBI" id="CHEBI:59789"/>
        <dbReference type="ChEBI" id="CHEBI:73542"/>
        <dbReference type="ChEBI" id="CHEBI:74269"/>
        <dbReference type="EC" id="2.1.1.228"/>
    </reaction>
</comment>
<dbReference type="InterPro" id="IPR029063">
    <property type="entry name" value="SAM-dependent_MTases_sf"/>
</dbReference>
<evidence type="ECO:0000256" key="5">
    <source>
        <dbReference type="ARBA" id="ARBA00022691"/>
    </source>
</evidence>
<dbReference type="AlphaFoldDB" id="A0A8T4L3R0"/>
<evidence type="ECO:0000259" key="10">
    <source>
        <dbReference type="PROSITE" id="PS51684"/>
    </source>
</evidence>
<evidence type="ECO:0000313" key="12">
    <source>
        <dbReference type="Proteomes" id="UP000675968"/>
    </source>
</evidence>
<dbReference type="Gene3D" id="3.40.50.150">
    <property type="entry name" value="Vaccinia Virus protein VP39"/>
    <property type="match status" value="1"/>
</dbReference>
<gene>
    <name evidence="11" type="ORF">J4215_05315</name>
</gene>
<dbReference type="InterPro" id="IPR056744">
    <property type="entry name" value="TRM5/TYW2-like_N"/>
</dbReference>
<dbReference type="FunFam" id="3.30.300.110:FF:000001">
    <property type="entry name" value="tRNA (guanine(37)-N1)-methyltransferase"/>
    <property type="match status" value="1"/>
</dbReference>
<evidence type="ECO:0000256" key="6">
    <source>
        <dbReference type="ARBA" id="ARBA00022694"/>
    </source>
</evidence>
<dbReference type="PANTHER" id="PTHR23245">
    <property type="entry name" value="TRNA METHYLTRANSFERASE"/>
    <property type="match status" value="1"/>
</dbReference>
<evidence type="ECO:0000256" key="4">
    <source>
        <dbReference type="ARBA" id="ARBA00022679"/>
    </source>
</evidence>
<evidence type="ECO:0000256" key="2">
    <source>
        <dbReference type="ARBA" id="ARBA00022490"/>
    </source>
</evidence>